<accession>A0AAI9TDH9</accession>
<name>A0AAI9TDH9_PENTH</name>
<reference evidence="1" key="1">
    <citation type="submission" date="2015-06" db="EMBL/GenBank/DDBJ databases">
        <authorList>
            <person name="Nguyen H."/>
        </authorList>
    </citation>
    <scope>NUCLEOTIDE SEQUENCE</scope>
    <source>
        <strain evidence="1">DAOM 180753</strain>
    </source>
</reference>
<dbReference type="Proteomes" id="UP001227192">
    <property type="component" value="Unassembled WGS sequence"/>
</dbReference>
<dbReference type="AlphaFoldDB" id="A0AAI9TDH9"/>
<feature type="non-terminal residue" evidence="1">
    <location>
        <position position="1"/>
    </location>
</feature>
<organism evidence="1 2">
    <name type="scientific">Penicillium thymicola</name>
    <dbReference type="NCBI Taxonomy" id="293382"/>
    <lineage>
        <taxon>Eukaryota</taxon>
        <taxon>Fungi</taxon>
        <taxon>Dikarya</taxon>
        <taxon>Ascomycota</taxon>
        <taxon>Pezizomycotina</taxon>
        <taxon>Eurotiomycetes</taxon>
        <taxon>Eurotiomycetidae</taxon>
        <taxon>Eurotiales</taxon>
        <taxon>Aspergillaceae</taxon>
        <taxon>Penicillium</taxon>
    </lineage>
</organism>
<proteinExistence type="predicted"/>
<keyword evidence="2" id="KW-1185">Reference proteome</keyword>
<evidence type="ECO:0000313" key="1">
    <source>
        <dbReference type="EMBL" id="KAJ9484775.1"/>
    </source>
</evidence>
<evidence type="ECO:0000313" key="2">
    <source>
        <dbReference type="Proteomes" id="UP001227192"/>
    </source>
</evidence>
<reference evidence="1" key="2">
    <citation type="journal article" date="2016" name="Fungal Biol.">
        <title>Ochratoxin A production by Penicillium thymicola.</title>
        <authorList>
            <person name="Nguyen H.D.T."/>
            <person name="McMullin D.R."/>
            <person name="Ponomareva E."/>
            <person name="Riley R."/>
            <person name="Pomraning K.R."/>
            <person name="Baker S.E."/>
            <person name="Seifert K.A."/>
        </authorList>
    </citation>
    <scope>NUCLEOTIDE SEQUENCE</scope>
    <source>
        <strain evidence="1">DAOM 180753</strain>
    </source>
</reference>
<sequence length="45" mass="5235">LRHVILSAGAMLIFSVYFQLTICPEGRNIYRSVQYNLTLRQNYTA</sequence>
<gene>
    <name evidence="1" type="ORF">VN97_g8593</name>
</gene>
<dbReference type="EMBL" id="LACB01000312">
    <property type="protein sequence ID" value="KAJ9484775.1"/>
    <property type="molecule type" value="Genomic_DNA"/>
</dbReference>
<protein>
    <submittedName>
        <fullName evidence="1">Uncharacterized protein</fullName>
    </submittedName>
</protein>
<comment type="caution">
    <text evidence="1">The sequence shown here is derived from an EMBL/GenBank/DDBJ whole genome shotgun (WGS) entry which is preliminary data.</text>
</comment>